<gene>
    <name evidence="1" type="ORF">RRF57_000676</name>
</gene>
<dbReference type="AlphaFoldDB" id="A0AAN7U3Y0"/>
<reference evidence="1 2" key="1">
    <citation type="submission" date="2023-10" db="EMBL/GenBank/DDBJ databases">
        <title>Draft genome sequence of Xylaria bambusicola isolate GMP-LS, the root and basal stem rot pathogen of sugarcane in Indonesia.</title>
        <authorList>
            <person name="Selvaraj P."/>
            <person name="Muralishankar V."/>
            <person name="Muruganantham S."/>
            <person name="Sp S."/>
            <person name="Haryani S."/>
            <person name="Lau K.J.X."/>
            <person name="Naqvi N.I."/>
        </authorList>
    </citation>
    <scope>NUCLEOTIDE SEQUENCE [LARGE SCALE GENOMIC DNA]</scope>
    <source>
        <strain evidence="1">GMP-LS</strain>
    </source>
</reference>
<dbReference type="EMBL" id="JAWHQM010000002">
    <property type="protein sequence ID" value="KAK5624960.1"/>
    <property type="molecule type" value="Genomic_DNA"/>
</dbReference>
<evidence type="ECO:0000313" key="2">
    <source>
        <dbReference type="Proteomes" id="UP001305414"/>
    </source>
</evidence>
<name>A0AAN7U3Y0_9PEZI</name>
<keyword evidence="2" id="KW-1185">Reference proteome</keyword>
<proteinExistence type="predicted"/>
<protein>
    <submittedName>
        <fullName evidence="1">Uncharacterized protein</fullName>
    </submittedName>
</protein>
<evidence type="ECO:0000313" key="1">
    <source>
        <dbReference type="EMBL" id="KAK5624960.1"/>
    </source>
</evidence>
<dbReference type="Proteomes" id="UP001305414">
    <property type="component" value="Unassembled WGS sequence"/>
</dbReference>
<organism evidence="1 2">
    <name type="scientific">Xylaria bambusicola</name>
    <dbReference type="NCBI Taxonomy" id="326684"/>
    <lineage>
        <taxon>Eukaryota</taxon>
        <taxon>Fungi</taxon>
        <taxon>Dikarya</taxon>
        <taxon>Ascomycota</taxon>
        <taxon>Pezizomycotina</taxon>
        <taxon>Sordariomycetes</taxon>
        <taxon>Xylariomycetidae</taxon>
        <taxon>Xylariales</taxon>
        <taxon>Xylariaceae</taxon>
        <taxon>Xylaria</taxon>
    </lineage>
</organism>
<comment type="caution">
    <text evidence="1">The sequence shown here is derived from an EMBL/GenBank/DDBJ whole genome shotgun (WGS) entry which is preliminary data.</text>
</comment>
<sequence length="73" mass="8380">MTPRGESLHIQVRQGIREVRCHVQLSRSKWHHVMMIAPFSQQDADLRKGLPALSLVNFRDDKHDTSGQLKHPG</sequence>
<accession>A0AAN7U3Y0</accession>